<dbReference type="STRING" id="536979.SAMN04488055_1613"/>
<gene>
    <name evidence="1" type="ORF">SAMN04488055_1613</name>
</gene>
<evidence type="ECO:0000313" key="2">
    <source>
        <dbReference type="Proteomes" id="UP000185003"/>
    </source>
</evidence>
<accession>A0A1N6EHB9</accession>
<dbReference type="RefSeq" id="WP_143197383.1">
    <property type="nucleotide sequence ID" value="NZ_FSRA01000001.1"/>
</dbReference>
<name>A0A1N6EHB9_9BACT</name>
<sequence length="128" mass="14678">MKKIVFIVEKTRTGYSAFAAEDRYPVFTTGRNMGELRKNVLDAMNTWTEYKGLKAVTEKDVIIRLDLAQFFEYYKVINASALAERIGISQSLLSQYANRIKVPSEKQVNRILTGIKDLGKEFIHLELV</sequence>
<dbReference type="AlphaFoldDB" id="A0A1N6EHB9"/>
<reference evidence="1 2" key="1">
    <citation type="submission" date="2016-11" db="EMBL/GenBank/DDBJ databases">
        <authorList>
            <person name="Jaros S."/>
            <person name="Januszkiewicz K."/>
            <person name="Wedrychowicz H."/>
        </authorList>
    </citation>
    <scope>NUCLEOTIDE SEQUENCE [LARGE SCALE GENOMIC DNA]</scope>
    <source>
        <strain evidence="1 2">DSM 24787</strain>
    </source>
</reference>
<dbReference type="OrthoDB" id="676274at2"/>
<dbReference type="EMBL" id="FSRA01000001">
    <property type="protein sequence ID" value="SIN82448.1"/>
    <property type="molecule type" value="Genomic_DNA"/>
</dbReference>
<evidence type="ECO:0000313" key="1">
    <source>
        <dbReference type="EMBL" id="SIN82448.1"/>
    </source>
</evidence>
<dbReference type="Proteomes" id="UP000185003">
    <property type="component" value="Unassembled WGS sequence"/>
</dbReference>
<keyword evidence="2" id="KW-1185">Reference proteome</keyword>
<proteinExistence type="predicted"/>
<evidence type="ECO:0008006" key="3">
    <source>
        <dbReference type="Google" id="ProtNLM"/>
    </source>
</evidence>
<organism evidence="1 2">
    <name type="scientific">Chitinophaga niabensis</name>
    <dbReference type="NCBI Taxonomy" id="536979"/>
    <lineage>
        <taxon>Bacteria</taxon>
        <taxon>Pseudomonadati</taxon>
        <taxon>Bacteroidota</taxon>
        <taxon>Chitinophagia</taxon>
        <taxon>Chitinophagales</taxon>
        <taxon>Chitinophagaceae</taxon>
        <taxon>Chitinophaga</taxon>
    </lineage>
</organism>
<protein>
    <recommendedName>
        <fullName evidence="3">Helix-turn-helix</fullName>
    </recommendedName>
</protein>